<sequence length="252" mass="29266">MSRSPQTFYLGTSGWAHDDWLGTLYAHDMPPAEYLPTYARHFCTVEIEYTFFSMPVRQTVQAWYRRTPDEFVLSPCLPRQLTHHQRLRDVQGLLRDFLGVIEELGHKLGPILVQLPEDFRSGEQQALEAFLALLPSHLAFAVEFRHGSWLKDSTFTLLEQYQVAWVVVDAPFLPRVPRVTAPFAYVRWHRRPGYQTQRQMDPAAALRPWIPLLHQLGRQVPRVYGYVQNQFSGYAPRDCQTLLDLLGTEERG</sequence>
<proteinExistence type="predicted"/>
<dbReference type="PANTHER" id="PTHR30348:SF4">
    <property type="entry name" value="DUF72 DOMAIN-CONTAINING PROTEIN"/>
    <property type="match status" value="1"/>
</dbReference>
<reference evidence="1" key="1">
    <citation type="submission" date="2019-03" db="EMBL/GenBank/DDBJ databases">
        <title>Lake Tanganyika Metagenome-Assembled Genomes (MAGs).</title>
        <authorList>
            <person name="Tran P."/>
        </authorList>
    </citation>
    <scope>NUCLEOTIDE SEQUENCE</scope>
    <source>
        <strain evidence="1">K_DeepCast_65m_m2_066</strain>
    </source>
</reference>
<protein>
    <submittedName>
        <fullName evidence="1">DUF72 domain-containing protein</fullName>
    </submittedName>
</protein>
<dbReference type="InterPro" id="IPR036520">
    <property type="entry name" value="UPF0759_sf"/>
</dbReference>
<dbReference type="EMBL" id="VGLS01000213">
    <property type="protein sequence ID" value="MBM3223865.1"/>
    <property type="molecule type" value="Genomic_DNA"/>
</dbReference>
<dbReference type="Gene3D" id="3.20.20.410">
    <property type="entry name" value="Protein of unknown function UPF0759"/>
    <property type="match status" value="1"/>
</dbReference>
<dbReference type="PANTHER" id="PTHR30348">
    <property type="entry name" value="UNCHARACTERIZED PROTEIN YECE"/>
    <property type="match status" value="1"/>
</dbReference>
<organism evidence="1 2">
    <name type="scientific">Tectimicrobiota bacterium</name>
    <dbReference type="NCBI Taxonomy" id="2528274"/>
    <lineage>
        <taxon>Bacteria</taxon>
        <taxon>Pseudomonadati</taxon>
        <taxon>Nitrospinota/Tectimicrobiota group</taxon>
        <taxon>Candidatus Tectimicrobiota</taxon>
    </lineage>
</organism>
<name>A0A937W177_UNCTE</name>
<comment type="caution">
    <text evidence="1">The sequence shown here is derived from an EMBL/GenBank/DDBJ whole genome shotgun (WGS) entry which is preliminary data.</text>
</comment>
<evidence type="ECO:0000313" key="1">
    <source>
        <dbReference type="EMBL" id="MBM3223865.1"/>
    </source>
</evidence>
<evidence type="ECO:0000313" key="2">
    <source>
        <dbReference type="Proteomes" id="UP000712673"/>
    </source>
</evidence>
<dbReference type="Pfam" id="PF01904">
    <property type="entry name" value="DUF72"/>
    <property type="match status" value="1"/>
</dbReference>
<dbReference type="InterPro" id="IPR002763">
    <property type="entry name" value="DUF72"/>
</dbReference>
<gene>
    <name evidence="1" type="ORF">FJZ47_08705</name>
</gene>
<dbReference type="SUPFAM" id="SSF117396">
    <property type="entry name" value="TM1631-like"/>
    <property type="match status" value="1"/>
</dbReference>
<accession>A0A937W177</accession>
<dbReference type="Proteomes" id="UP000712673">
    <property type="component" value="Unassembled WGS sequence"/>
</dbReference>
<dbReference type="AlphaFoldDB" id="A0A937W177"/>